<dbReference type="Proteomes" id="UP000196255">
    <property type="component" value="Unassembled WGS sequence"/>
</dbReference>
<evidence type="ECO:0000313" key="3">
    <source>
        <dbReference type="EMBL" id="OQQ90550.1"/>
    </source>
</evidence>
<evidence type="ECO:0000313" key="7">
    <source>
        <dbReference type="Proteomes" id="UP000467635"/>
    </source>
</evidence>
<proteinExistence type="predicted"/>
<dbReference type="EMBL" id="DYVK01000049">
    <property type="protein sequence ID" value="HJG15492.1"/>
    <property type="molecule type" value="Genomic_DNA"/>
</dbReference>
<organism evidence="3 5">
    <name type="scientific">Ligilactobacillus salivarius</name>
    <dbReference type="NCBI Taxonomy" id="1624"/>
    <lineage>
        <taxon>Bacteria</taxon>
        <taxon>Bacillati</taxon>
        <taxon>Bacillota</taxon>
        <taxon>Bacilli</taxon>
        <taxon>Lactobacillales</taxon>
        <taxon>Lactobacillaceae</taxon>
        <taxon>Ligilactobacillus</taxon>
    </lineage>
</organism>
<reference evidence="4" key="3">
    <citation type="journal article" date="2018" name="BMC Genomics">
        <title>Whole genome sequencing and function prediction of 133 gut anaerobes isolated from chicken caecum in pure cultures.</title>
        <authorList>
            <person name="Medvecky M."/>
            <person name="Cejkova D."/>
            <person name="Polansky O."/>
            <person name="Karasova D."/>
            <person name="Kubasova T."/>
            <person name="Cizek A."/>
            <person name="Rychlik I."/>
        </authorList>
    </citation>
    <scope>NUCLEOTIDE SEQUENCE</scope>
    <source>
        <strain evidence="4">An84</strain>
    </source>
</reference>
<name>A0A1V9RBM2_9LACO</name>
<evidence type="ECO:0000313" key="1">
    <source>
        <dbReference type="EMBL" id="HJG15492.1"/>
    </source>
</evidence>
<dbReference type="EMBL" id="NBEF01000017">
    <property type="protein sequence ID" value="OQQ90550.1"/>
    <property type="molecule type" value="Genomic_DNA"/>
</dbReference>
<accession>A0A1V9RBM2</accession>
<evidence type="ECO:0000313" key="2">
    <source>
        <dbReference type="EMBL" id="MSE08288.1"/>
    </source>
</evidence>
<dbReference type="RefSeq" id="WP_081534380.1">
    <property type="nucleotide sequence ID" value="NZ_CP027644.1"/>
</dbReference>
<protein>
    <submittedName>
        <fullName evidence="3">Uncharacterized protein</fullName>
    </submittedName>
</protein>
<reference evidence="3 5" key="1">
    <citation type="submission" date="2017-03" db="EMBL/GenBank/DDBJ databases">
        <title>Phylogenomics and comparative genomics of Lactobacillus salivarius, a mammalian gut commensal.</title>
        <authorList>
            <person name="Harris H.M."/>
        </authorList>
    </citation>
    <scope>NUCLEOTIDE SEQUENCE [LARGE SCALE GENOMIC DNA]</scope>
    <source>
        <strain evidence="3 5">JCM 1047</strain>
    </source>
</reference>
<comment type="caution">
    <text evidence="3">The sequence shown here is derived from an EMBL/GenBank/DDBJ whole genome shotgun (WGS) entry which is preliminary data.</text>
</comment>
<gene>
    <name evidence="4" type="ORF">B5G36_03295</name>
    <name evidence="3" type="ORF">B6U56_04500</name>
    <name evidence="2" type="ORF">GKC33_06070</name>
    <name evidence="1" type="ORF">K8V06_05060</name>
</gene>
<reference evidence="6" key="2">
    <citation type="submission" date="2017-04" db="EMBL/GenBank/DDBJ databases">
        <title>Function of individual gut microbiota members based on whole genome sequencing of pure cultures obtained from chicken caecum.</title>
        <authorList>
            <person name="Medvecky M."/>
            <person name="Cejkova D."/>
            <person name="Polansky O."/>
            <person name="Karasova D."/>
            <person name="Kubasova T."/>
            <person name="Cizek A."/>
            <person name="Rychlik I."/>
        </authorList>
    </citation>
    <scope>NUCLEOTIDE SEQUENCE [LARGE SCALE GENOMIC DNA]</scope>
    <source>
        <strain evidence="6">An84</strain>
    </source>
</reference>
<evidence type="ECO:0000313" key="6">
    <source>
        <dbReference type="Proteomes" id="UP000196255"/>
    </source>
</evidence>
<reference evidence="2 7" key="4">
    <citation type="submission" date="2019-11" db="EMBL/GenBank/DDBJ databases">
        <title>Draft Genome Sequence of Plant Growth-Promoting Rhizosphere-Associated Bacteria.</title>
        <authorList>
            <person name="Vasilyev I.Y."/>
            <person name="Radchenko V."/>
            <person name="Ilnitskaya E.V."/>
        </authorList>
    </citation>
    <scope>NUCLEOTIDE SEQUENCE [LARGE SCALE GENOMIC DNA]</scope>
    <source>
        <strain evidence="2 7">VRA_01-1sq_f</strain>
    </source>
</reference>
<dbReference type="Proteomes" id="UP000759256">
    <property type="component" value="Unassembled WGS sequence"/>
</dbReference>
<reference evidence="1" key="6">
    <citation type="submission" date="2021-09" db="EMBL/GenBank/DDBJ databases">
        <authorList>
            <person name="Gilroy R."/>
        </authorList>
    </citation>
    <scope>NUCLEOTIDE SEQUENCE</scope>
    <source>
        <strain evidence="1">CHK189-29639</strain>
    </source>
</reference>
<dbReference type="Proteomes" id="UP000192575">
    <property type="component" value="Unassembled WGS sequence"/>
</dbReference>
<dbReference type="EMBL" id="WKKX01000225">
    <property type="protein sequence ID" value="MSE08288.1"/>
    <property type="molecule type" value="Genomic_DNA"/>
</dbReference>
<dbReference type="EMBL" id="NFHF01000005">
    <property type="protein sequence ID" value="OUN19024.1"/>
    <property type="molecule type" value="Genomic_DNA"/>
</dbReference>
<sequence length="196" mass="23856">MKKDKEKIYTKTALKREYGCTDKMFEYLPEADKIWYGRYKSQRWDAWSQAKVDEFLAKPEVIALLEKKKKQSANRKAAAKKAVETRKKRDLAEVKNMKITVRKVSEKTLRKHAQEYIMWNYDDLIDITERELVNTIRHEFTSYEEDLDALFGRFGQVELQKYIYRRTYNKIMEVYPEYKDEIKRQLEEHLDRFWGE</sequence>
<dbReference type="Proteomes" id="UP000467635">
    <property type="component" value="Unassembled WGS sequence"/>
</dbReference>
<reference evidence="1" key="5">
    <citation type="journal article" date="2021" name="PeerJ">
        <title>Extensive microbial diversity within the chicken gut microbiome revealed by metagenomics and culture.</title>
        <authorList>
            <person name="Gilroy R."/>
            <person name="Ravi A."/>
            <person name="Getino M."/>
            <person name="Pursley I."/>
            <person name="Horton D.L."/>
            <person name="Alikhan N.F."/>
            <person name="Baker D."/>
            <person name="Gharbi K."/>
            <person name="Hall N."/>
            <person name="Watson M."/>
            <person name="Adriaenssens E.M."/>
            <person name="Foster-Nyarko E."/>
            <person name="Jarju S."/>
            <person name="Secka A."/>
            <person name="Antonio M."/>
            <person name="Oren A."/>
            <person name="Chaudhuri R.R."/>
            <person name="La Ragione R."/>
            <person name="Hildebrand F."/>
            <person name="Pallen M.J."/>
        </authorList>
    </citation>
    <scope>NUCLEOTIDE SEQUENCE</scope>
    <source>
        <strain evidence="1">CHK189-29639</strain>
    </source>
</reference>
<evidence type="ECO:0000313" key="4">
    <source>
        <dbReference type="EMBL" id="OUN19024.1"/>
    </source>
</evidence>
<dbReference type="AlphaFoldDB" id="A0A1V9RBM2"/>
<evidence type="ECO:0000313" key="5">
    <source>
        <dbReference type="Proteomes" id="UP000192575"/>
    </source>
</evidence>